<keyword evidence="4" id="KW-1185">Reference proteome</keyword>
<keyword evidence="1" id="KW-0472">Membrane</keyword>
<reference evidence="3" key="1">
    <citation type="submission" date="2021-02" db="EMBL/GenBank/DDBJ databases">
        <authorList>
            <person name="Dougan E. K."/>
            <person name="Rhodes N."/>
            <person name="Thang M."/>
            <person name="Chan C."/>
        </authorList>
    </citation>
    <scope>NUCLEOTIDE SEQUENCE</scope>
</reference>
<gene>
    <name evidence="3" type="ORF">PGLA1383_LOCUS20095</name>
</gene>
<organism evidence="3 4">
    <name type="scientific">Polarella glacialis</name>
    <name type="common">Dinoflagellate</name>
    <dbReference type="NCBI Taxonomy" id="89957"/>
    <lineage>
        <taxon>Eukaryota</taxon>
        <taxon>Sar</taxon>
        <taxon>Alveolata</taxon>
        <taxon>Dinophyceae</taxon>
        <taxon>Suessiales</taxon>
        <taxon>Suessiaceae</taxon>
        <taxon>Polarella</taxon>
    </lineage>
</organism>
<evidence type="ECO:0000256" key="1">
    <source>
        <dbReference type="SAM" id="Phobius"/>
    </source>
</evidence>
<feature type="non-terminal residue" evidence="3">
    <location>
        <position position="389"/>
    </location>
</feature>
<keyword evidence="2" id="KW-0732">Signal</keyword>
<name>A0A813ES18_POLGL</name>
<proteinExistence type="predicted"/>
<dbReference type="AlphaFoldDB" id="A0A813ES18"/>
<evidence type="ECO:0008006" key="5">
    <source>
        <dbReference type="Google" id="ProtNLM"/>
    </source>
</evidence>
<accession>A0A813ES18</accession>
<feature type="signal peptide" evidence="2">
    <location>
        <begin position="1"/>
        <end position="29"/>
    </location>
</feature>
<comment type="caution">
    <text evidence="3">The sequence shown here is derived from an EMBL/GenBank/DDBJ whole genome shotgun (WGS) entry which is preliminary data.</text>
</comment>
<evidence type="ECO:0000256" key="2">
    <source>
        <dbReference type="SAM" id="SignalP"/>
    </source>
</evidence>
<keyword evidence="1" id="KW-1133">Transmembrane helix</keyword>
<sequence>MWRSAAPKLGKVASARHLALATAAWGVAAVQENGTLTPAPSVPLPLAVVEDVVADTDCLGWFGDGCGSINSRDLCVSSRDGSAWGQLQGRKVFGEPCLWCGGKSCEPGNAELCIPVSLVVGNLSSGSEEANCSSGQRSVSWISWEDGIQKEVSNSAGAVRRNVSFEPKLMDGPASVGQACRHVSVADGRTQDAAGKNYYSTWTAQSLEECFELCRWRFDCTGVEFMPANSYCEIWNAGIGWSQAVANYSCYTARRLEEVISASEMAAVVPEATSATPQNASKSTAQGDWVWVAGAGALCVLAALALFLFLYSRSSNKKKLVKRAIDMRLKKASDAAAVESAGSGDETAPLVNSRFNSGVGGFPGAVPQQGFFQQMSLLPALMPNMGFGG</sequence>
<evidence type="ECO:0000313" key="3">
    <source>
        <dbReference type="EMBL" id="CAE8601821.1"/>
    </source>
</evidence>
<protein>
    <recommendedName>
        <fullName evidence="5">Apple domain-containing protein</fullName>
    </recommendedName>
</protein>
<evidence type="ECO:0000313" key="4">
    <source>
        <dbReference type="Proteomes" id="UP000654075"/>
    </source>
</evidence>
<dbReference type="EMBL" id="CAJNNV010013584">
    <property type="protein sequence ID" value="CAE8601821.1"/>
    <property type="molecule type" value="Genomic_DNA"/>
</dbReference>
<keyword evidence="1" id="KW-0812">Transmembrane</keyword>
<feature type="chain" id="PRO_5032326025" description="Apple domain-containing protein" evidence="2">
    <location>
        <begin position="30"/>
        <end position="389"/>
    </location>
</feature>
<dbReference type="Proteomes" id="UP000654075">
    <property type="component" value="Unassembled WGS sequence"/>
</dbReference>
<dbReference type="OrthoDB" id="437856at2759"/>
<feature type="transmembrane region" description="Helical" evidence="1">
    <location>
        <begin position="289"/>
        <end position="311"/>
    </location>
</feature>